<protein>
    <recommendedName>
        <fullName evidence="4">Cytochrome c</fullName>
    </recommendedName>
</protein>
<feature type="signal peptide" evidence="1">
    <location>
        <begin position="1"/>
        <end position="29"/>
    </location>
</feature>
<dbReference type="GO" id="GO:0020037">
    <property type="term" value="F:heme binding"/>
    <property type="evidence" value="ECO:0007669"/>
    <property type="project" value="InterPro"/>
</dbReference>
<organism evidence="2 3">
    <name type="scientific">Scleromatobacter humisilvae</name>
    <dbReference type="NCBI Taxonomy" id="2897159"/>
    <lineage>
        <taxon>Bacteria</taxon>
        <taxon>Pseudomonadati</taxon>
        <taxon>Pseudomonadota</taxon>
        <taxon>Betaproteobacteria</taxon>
        <taxon>Burkholderiales</taxon>
        <taxon>Sphaerotilaceae</taxon>
        <taxon>Scleromatobacter</taxon>
    </lineage>
</organism>
<dbReference type="InterPro" id="IPR010980">
    <property type="entry name" value="Cyt_c/b562"/>
</dbReference>
<evidence type="ECO:0000313" key="3">
    <source>
        <dbReference type="Proteomes" id="UP001139353"/>
    </source>
</evidence>
<dbReference type="GO" id="GO:0022900">
    <property type="term" value="P:electron transport chain"/>
    <property type="evidence" value="ECO:0007669"/>
    <property type="project" value="InterPro"/>
</dbReference>
<dbReference type="GO" id="GO:0009055">
    <property type="term" value="F:electron transfer activity"/>
    <property type="evidence" value="ECO:0007669"/>
    <property type="project" value="InterPro"/>
</dbReference>
<sequence length="136" mass="14290">MRSSSRARATFAAVVVIPLAATVVTAARAASVLDFDVWMRAIDKHSVDVQKNIAANRTDAAVADAQELARLYGLMEAYFVDDGHAPDAVTMSQSGKALAAAIPTALAARDVDGAAKSALDLAHACNDCHDNHKPFQ</sequence>
<name>A0A9X2C0J7_9BURK</name>
<reference evidence="2" key="1">
    <citation type="submission" date="2021-11" db="EMBL/GenBank/DDBJ databases">
        <title>BS-T2-15 a new species belonging to the Comamonadaceae family isolated from the soil of a French oak forest.</title>
        <authorList>
            <person name="Mieszkin S."/>
            <person name="Alain K."/>
        </authorList>
    </citation>
    <scope>NUCLEOTIDE SEQUENCE</scope>
    <source>
        <strain evidence="2">BS-T2-15</strain>
    </source>
</reference>
<dbReference type="EMBL" id="JAJLJH010000004">
    <property type="protein sequence ID" value="MCK9687407.1"/>
    <property type="molecule type" value="Genomic_DNA"/>
</dbReference>
<dbReference type="Proteomes" id="UP001139353">
    <property type="component" value="Unassembled WGS sequence"/>
</dbReference>
<accession>A0A9X2C0J7</accession>
<evidence type="ECO:0000256" key="1">
    <source>
        <dbReference type="SAM" id="SignalP"/>
    </source>
</evidence>
<feature type="chain" id="PRO_5040993207" description="Cytochrome c" evidence="1">
    <location>
        <begin position="30"/>
        <end position="136"/>
    </location>
</feature>
<comment type="caution">
    <text evidence="2">The sequence shown here is derived from an EMBL/GenBank/DDBJ whole genome shotgun (WGS) entry which is preliminary data.</text>
</comment>
<dbReference type="AlphaFoldDB" id="A0A9X2C0J7"/>
<gene>
    <name evidence="2" type="ORF">LPC04_17010</name>
</gene>
<proteinExistence type="predicted"/>
<dbReference type="GO" id="GO:0005506">
    <property type="term" value="F:iron ion binding"/>
    <property type="evidence" value="ECO:0007669"/>
    <property type="project" value="InterPro"/>
</dbReference>
<dbReference type="SUPFAM" id="SSF47175">
    <property type="entry name" value="Cytochromes"/>
    <property type="match status" value="1"/>
</dbReference>
<evidence type="ECO:0008006" key="4">
    <source>
        <dbReference type="Google" id="ProtNLM"/>
    </source>
</evidence>
<keyword evidence="1" id="KW-0732">Signal</keyword>
<keyword evidence="3" id="KW-1185">Reference proteome</keyword>
<evidence type="ECO:0000313" key="2">
    <source>
        <dbReference type="EMBL" id="MCK9687407.1"/>
    </source>
</evidence>
<dbReference type="RefSeq" id="WP_275683445.1">
    <property type="nucleotide sequence ID" value="NZ_JAJLJH010000004.1"/>
</dbReference>